<protein>
    <submittedName>
        <fullName evidence="2">(spotted green pufferfish) hypothetical protein</fullName>
    </submittedName>
</protein>
<feature type="compositionally biased region" description="Basic and acidic residues" evidence="1">
    <location>
        <begin position="1"/>
        <end position="10"/>
    </location>
</feature>
<dbReference type="AlphaFoldDB" id="Q4RCW1"/>
<evidence type="ECO:0000256" key="1">
    <source>
        <dbReference type="SAM" id="MobiDB-lite"/>
    </source>
</evidence>
<feature type="non-terminal residue" evidence="2">
    <location>
        <position position="1"/>
    </location>
</feature>
<proteinExistence type="predicted"/>
<dbReference type="KEGG" id="tng:GSTEN00038472G001"/>
<sequence>TGATCDDHSQMTRKGLKVAAATRS</sequence>
<comment type="caution">
    <text evidence="2">The sequence shown here is derived from an EMBL/GenBank/DDBJ whole genome shotgun (WGS) entry which is preliminary data.</text>
</comment>
<evidence type="ECO:0000313" key="2">
    <source>
        <dbReference type="EMBL" id="CAG13771.1"/>
    </source>
</evidence>
<feature type="region of interest" description="Disordered" evidence="1">
    <location>
        <begin position="1"/>
        <end position="24"/>
    </location>
</feature>
<accession>Q4RCW1</accession>
<name>Q4RCW1_TETNG</name>
<gene>
    <name evidence="2" type="ORF">GSTENG00038472001</name>
</gene>
<reference evidence="2" key="2">
    <citation type="submission" date="2004-02" db="EMBL/GenBank/DDBJ databases">
        <authorList>
            <consortium name="Genoscope"/>
            <consortium name="Whitehead Institute Centre for Genome Research"/>
        </authorList>
    </citation>
    <scope>NUCLEOTIDE SEQUENCE</scope>
</reference>
<organism evidence="2">
    <name type="scientific">Tetraodon nigroviridis</name>
    <name type="common">Spotted green pufferfish</name>
    <name type="synonym">Chelonodon nigroviridis</name>
    <dbReference type="NCBI Taxonomy" id="99883"/>
    <lineage>
        <taxon>Eukaryota</taxon>
        <taxon>Metazoa</taxon>
        <taxon>Chordata</taxon>
        <taxon>Craniata</taxon>
        <taxon>Vertebrata</taxon>
        <taxon>Euteleostomi</taxon>
        <taxon>Actinopterygii</taxon>
        <taxon>Neopterygii</taxon>
        <taxon>Teleostei</taxon>
        <taxon>Neoteleostei</taxon>
        <taxon>Acanthomorphata</taxon>
        <taxon>Eupercaria</taxon>
        <taxon>Tetraodontiformes</taxon>
        <taxon>Tetradontoidea</taxon>
        <taxon>Tetraodontidae</taxon>
        <taxon>Tetraodon</taxon>
    </lineage>
</organism>
<reference evidence="2" key="1">
    <citation type="journal article" date="2004" name="Nature">
        <title>Genome duplication in the teleost fish Tetraodon nigroviridis reveals the early vertebrate proto-karyotype.</title>
        <authorList>
            <person name="Jaillon O."/>
            <person name="Aury J.-M."/>
            <person name="Brunet F."/>
            <person name="Petit J.-L."/>
            <person name="Stange-Thomann N."/>
            <person name="Mauceli E."/>
            <person name="Bouneau L."/>
            <person name="Fischer C."/>
            <person name="Ozouf-Costaz C."/>
            <person name="Bernot A."/>
            <person name="Nicaud S."/>
            <person name="Jaffe D."/>
            <person name="Fisher S."/>
            <person name="Lutfalla G."/>
            <person name="Dossat C."/>
            <person name="Segurens B."/>
            <person name="Dasilva C."/>
            <person name="Salanoubat M."/>
            <person name="Levy M."/>
            <person name="Boudet N."/>
            <person name="Castellano S."/>
            <person name="Anthouard V."/>
            <person name="Jubin C."/>
            <person name="Castelli V."/>
            <person name="Katinka M."/>
            <person name="Vacherie B."/>
            <person name="Biemont C."/>
            <person name="Skalli Z."/>
            <person name="Cattolico L."/>
            <person name="Poulain J."/>
            <person name="De Berardinis V."/>
            <person name="Cruaud C."/>
            <person name="Duprat S."/>
            <person name="Brottier P."/>
            <person name="Coutanceau J.-P."/>
            <person name="Gouzy J."/>
            <person name="Parra G."/>
            <person name="Lardier G."/>
            <person name="Chapple C."/>
            <person name="McKernan K.J."/>
            <person name="McEwan P."/>
            <person name="Bosak S."/>
            <person name="Kellis M."/>
            <person name="Volff J.-N."/>
            <person name="Guigo R."/>
            <person name="Zody M.C."/>
            <person name="Mesirov J."/>
            <person name="Lindblad-Toh K."/>
            <person name="Birren B."/>
            <person name="Nusbaum C."/>
            <person name="Kahn D."/>
            <person name="Robinson-Rechavi M."/>
            <person name="Laudet V."/>
            <person name="Schachter V."/>
            <person name="Quetier F."/>
            <person name="Saurin W."/>
            <person name="Scarpelli C."/>
            <person name="Wincker P."/>
            <person name="Lander E.S."/>
            <person name="Weissenbach J."/>
            <person name="Roest Crollius H."/>
        </authorList>
    </citation>
    <scope>NUCLEOTIDE SEQUENCE [LARGE SCALE GENOMIC DNA]</scope>
</reference>
<dbReference type="EMBL" id="CAAE01017944">
    <property type="protein sequence ID" value="CAG13771.1"/>
    <property type="molecule type" value="Genomic_DNA"/>
</dbReference>